<gene>
    <name evidence="5" type="ORF">KIKIMORA_02140</name>
</gene>
<dbReference type="InterPro" id="IPR003960">
    <property type="entry name" value="ATPase_AAA_CS"/>
</dbReference>
<keyword evidence="6" id="KW-1185">Reference proteome</keyword>
<evidence type="ECO:0000256" key="2">
    <source>
        <dbReference type="ARBA" id="ARBA00007448"/>
    </source>
</evidence>
<dbReference type="InterPro" id="IPR003959">
    <property type="entry name" value="ATPase_AAA_core"/>
</dbReference>
<evidence type="ECO:0000313" key="5">
    <source>
        <dbReference type="EMBL" id="USN15360.1"/>
    </source>
</evidence>
<evidence type="ECO:0000313" key="6">
    <source>
        <dbReference type="Proteomes" id="UP001056576"/>
    </source>
</evidence>
<evidence type="ECO:0000256" key="1">
    <source>
        <dbReference type="ARBA" id="ARBA00004167"/>
    </source>
</evidence>
<dbReference type="InterPro" id="IPR027417">
    <property type="entry name" value="P-loop_NTPase"/>
</dbReference>
<dbReference type="Pfam" id="PF08740">
    <property type="entry name" value="BCS1_N"/>
    <property type="match status" value="1"/>
</dbReference>
<reference evidence="5 6" key="1">
    <citation type="submission" date="2022-05" db="EMBL/GenBank/DDBJ databases">
        <authorList>
            <person name="Friedrich I."/>
            <person name="Poehlein A."/>
            <person name="Schneider D."/>
            <person name="Hertel R."/>
            <person name="Daniel R."/>
        </authorList>
    </citation>
    <scope>NUCLEOTIDE SEQUENCE [LARGE SCALE GENOMIC DNA]</scope>
</reference>
<organism evidence="5 6">
    <name type="scientific">Brevundimonas phage vB_BpoS-Kikimora</name>
    <dbReference type="NCBI Taxonomy" id="2948601"/>
    <lineage>
        <taxon>Viruses</taxon>
        <taxon>Duplodnaviria</taxon>
        <taxon>Heunggongvirae</taxon>
        <taxon>Uroviricota</taxon>
        <taxon>Caudoviricetes</taxon>
        <taxon>Jeanschmidtviridae</taxon>
        <taxon>Kikimoravirus</taxon>
        <taxon>Kikimoravirus kikimora</taxon>
    </lineage>
</organism>
<dbReference type="SMART" id="SM01024">
    <property type="entry name" value="BCS1_N"/>
    <property type="match status" value="1"/>
</dbReference>
<dbReference type="PROSITE" id="PS00674">
    <property type="entry name" value="AAA"/>
    <property type="match status" value="1"/>
</dbReference>
<dbReference type="GO" id="GO:0005524">
    <property type="term" value="F:ATP binding"/>
    <property type="evidence" value="ECO:0007669"/>
    <property type="project" value="InterPro"/>
</dbReference>
<name>A0A9E7MRU7_9CAUD</name>
<comment type="subcellular location">
    <subcellularLocation>
        <location evidence="1">Membrane</location>
        <topology evidence="1">Single-pass membrane protein</topology>
    </subcellularLocation>
</comment>
<dbReference type="Proteomes" id="UP001056576">
    <property type="component" value="Segment"/>
</dbReference>
<dbReference type="GO" id="GO:0016020">
    <property type="term" value="C:membrane"/>
    <property type="evidence" value="ECO:0007669"/>
    <property type="project" value="UniProtKB-SubCell"/>
</dbReference>
<accession>A0A9E7MRU7</accession>
<evidence type="ECO:0000259" key="4">
    <source>
        <dbReference type="SMART" id="SM01024"/>
    </source>
</evidence>
<dbReference type="InterPro" id="IPR050747">
    <property type="entry name" value="Mitochondrial_chaperone_BCS1"/>
</dbReference>
<comment type="similarity">
    <text evidence="2">Belongs to the AAA ATPase family. BCS1 subfamily.</text>
</comment>
<dbReference type="Gene3D" id="3.40.50.300">
    <property type="entry name" value="P-loop containing nucleotide triphosphate hydrolases"/>
    <property type="match status" value="1"/>
</dbReference>
<evidence type="ECO:0000259" key="3">
    <source>
        <dbReference type="SMART" id="SM00382"/>
    </source>
</evidence>
<dbReference type="GO" id="GO:0016887">
    <property type="term" value="F:ATP hydrolysis activity"/>
    <property type="evidence" value="ECO:0007669"/>
    <property type="project" value="InterPro"/>
</dbReference>
<feature type="domain" description="BCS1 N-terminal" evidence="4">
    <location>
        <begin position="22"/>
        <end position="190"/>
    </location>
</feature>
<dbReference type="InterPro" id="IPR014851">
    <property type="entry name" value="BCS1_N"/>
</dbReference>
<dbReference type="SUPFAM" id="SSF52540">
    <property type="entry name" value="P-loop containing nucleoside triphosphate hydrolases"/>
    <property type="match status" value="1"/>
</dbReference>
<dbReference type="PANTHER" id="PTHR23070">
    <property type="entry name" value="BCS1 AAA-TYPE ATPASE"/>
    <property type="match status" value="1"/>
</dbReference>
<dbReference type="Pfam" id="PF00004">
    <property type="entry name" value="AAA"/>
    <property type="match status" value="1"/>
</dbReference>
<proteinExistence type="inferred from homology"/>
<dbReference type="InterPro" id="IPR003593">
    <property type="entry name" value="AAA+_ATPase"/>
</dbReference>
<sequence length="417" mass="46955">MFEYFAKVLADNPVLAGGASMALVGWALVQARMLPLHLLRFLKAQLSTSLTIYSEDSVYRFVDLWLSRHPDASKSRRFSVAGWHDRTNDREDFALSPGAGFHLLREGWRFYLVHRTVEDKGEDGDGYMSSRRRRQTITITTPGRSPQTLYRLLDCVKAVEEDKDTIPIYMWTGHDYTLAERRQKRSMDTVYLEPRMKAAVIRDIRKFNARRAWYALLGVPYRRGISLEGPPGTGKTTLIFALASLFDKAIYIINPATLDNDIQFQRAMNLAGANYVVLEDFDALDPTGERSVAQVEDPTMPTVRSGEASKRGVTLSGLLNAIDGIAARDGRILFITSNHADTLDEALLRPGRIDRRCVLNLIDETIAGEMYRRFYPDGDCAGFLEELRPLLPLSPATVQNMLLSRVEADDAANIDDV</sequence>
<protein>
    <submittedName>
        <fullName evidence="5">AAA+ ATPase protein</fullName>
    </submittedName>
</protein>
<dbReference type="SMART" id="SM00382">
    <property type="entry name" value="AAA"/>
    <property type="match status" value="1"/>
</dbReference>
<dbReference type="EMBL" id="ON529857">
    <property type="protein sequence ID" value="USN15360.1"/>
    <property type="molecule type" value="Genomic_DNA"/>
</dbReference>
<feature type="domain" description="AAA+ ATPase" evidence="3">
    <location>
        <begin position="221"/>
        <end position="363"/>
    </location>
</feature>